<name>A0A1J9RUW9_9PEZI</name>
<feature type="domain" description="FAD dependent oxidoreductase" evidence="2">
    <location>
        <begin position="74"/>
        <end position="534"/>
    </location>
</feature>
<dbReference type="SUPFAM" id="SSF51905">
    <property type="entry name" value="FAD/NAD(P)-binding domain"/>
    <property type="match status" value="1"/>
</dbReference>
<dbReference type="Gene3D" id="3.30.9.10">
    <property type="entry name" value="D-Amino Acid Oxidase, subunit A, domain 2"/>
    <property type="match status" value="1"/>
</dbReference>
<dbReference type="EMBL" id="MNUE01000050">
    <property type="protein sequence ID" value="OJD31293.1"/>
    <property type="molecule type" value="Genomic_DNA"/>
</dbReference>
<evidence type="ECO:0000259" key="2">
    <source>
        <dbReference type="Pfam" id="PF01266"/>
    </source>
</evidence>
<accession>A0A1J9RUW9</accession>
<reference evidence="3 4" key="1">
    <citation type="submission" date="2016-10" db="EMBL/GenBank/DDBJ databases">
        <title>Proteomics and genomics reveal pathogen-plant mechanisms compatible with a hemibiotrophic lifestyle of Diplodia corticola.</title>
        <authorList>
            <person name="Fernandes I."/>
            <person name="De Jonge R."/>
            <person name="Van De Peer Y."/>
            <person name="Devreese B."/>
            <person name="Alves A."/>
            <person name="Esteves A.C."/>
        </authorList>
    </citation>
    <scope>NUCLEOTIDE SEQUENCE [LARGE SCALE GENOMIC DNA]</scope>
    <source>
        <strain evidence="3 4">CBS 112549</strain>
    </source>
</reference>
<dbReference type="GeneID" id="31016893"/>
<comment type="caution">
    <text evidence="3">The sequence shown here is derived from an EMBL/GenBank/DDBJ whole genome shotgun (WGS) entry which is preliminary data.</text>
</comment>
<dbReference type="PANTHER" id="PTHR13847:SF213">
    <property type="entry name" value="DEPENDENT OXIDOREDUCTASE, PUTATIVE-RELATED"/>
    <property type="match status" value="1"/>
</dbReference>
<proteinExistence type="predicted"/>
<sequence length="587" mass="62508">MGSVISVVHESYKIISAAIKTLLALNADYQELLARAAKPPGLPASAPTQPYWLQDPPFPELVDARSEKLPESADVAIIGSGITAAAVARALLLEAQRKNAPLERVVVLEARQLTSGATGRNGGHIKPSSYADFAQLRKKFGPDRAAAIVRFQRQHLTHIPHLCRAERFDIAECRHVETVDLFLDTASFERRSKEVDELKNAVPEAEHTIRDSKETQKAFHTSSQVVGSIAYPAAALWPYRFVASVWHSLLTQFPSTLSIETSTPVERIASAASDNHHHHPFLCHTPRGVVRARHVVHATNAFASHLVPGLRTKMTGLRAHMSAQRPGTAFVSDPAGARSWGIMYGAGFDYVTQRPAAAAATTTTTTTKAAGPGTSPSDDLGQPSDGGAEGGEARAGGEEGGGGGDILLGGGFLRSLKQGLDQTAVWDDSRLDALTATHLNGVLPAVFGPRHWGPDAPGGRLKSMWSGTICFTADAVPFVGRVDPRLTGRSVGVGKADAAERREGVVEAGVEPGEWIAAGYHGDGMIYAWLCGTAVGLMLAGSEDDEGLPDRPGLPGGKVDAWLPRELRISYDRVKGLSLADLADEME</sequence>
<protein>
    <submittedName>
        <fullName evidence="3">Fad dependent oxidoreductase</fullName>
    </submittedName>
</protein>
<evidence type="ECO:0000256" key="1">
    <source>
        <dbReference type="SAM" id="MobiDB-lite"/>
    </source>
</evidence>
<evidence type="ECO:0000313" key="4">
    <source>
        <dbReference type="Proteomes" id="UP000183809"/>
    </source>
</evidence>
<dbReference type="Proteomes" id="UP000183809">
    <property type="component" value="Unassembled WGS sequence"/>
</dbReference>
<dbReference type="Gene3D" id="3.50.50.60">
    <property type="entry name" value="FAD/NAD(P)-binding domain"/>
    <property type="match status" value="1"/>
</dbReference>
<dbReference type="OrthoDB" id="429143at2759"/>
<evidence type="ECO:0000313" key="3">
    <source>
        <dbReference type="EMBL" id="OJD31293.1"/>
    </source>
</evidence>
<dbReference type="RefSeq" id="XP_020127553.1">
    <property type="nucleotide sequence ID" value="XM_020276632.1"/>
</dbReference>
<dbReference type="PANTHER" id="PTHR13847">
    <property type="entry name" value="SARCOSINE DEHYDROGENASE-RELATED"/>
    <property type="match status" value="1"/>
</dbReference>
<dbReference type="STRING" id="236234.A0A1J9RUW9"/>
<gene>
    <name evidence="3" type="ORF">BKCO1_500004</name>
</gene>
<dbReference type="InterPro" id="IPR006076">
    <property type="entry name" value="FAD-dep_OxRdtase"/>
</dbReference>
<feature type="region of interest" description="Disordered" evidence="1">
    <location>
        <begin position="362"/>
        <end position="404"/>
    </location>
</feature>
<keyword evidence="4" id="KW-1185">Reference proteome</keyword>
<organism evidence="3 4">
    <name type="scientific">Diplodia corticola</name>
    <dbReference type="NCBI Taxonomy" id="236234"/>
    <lineage>
        <taxon>Eukaryota</taxon>
        <taxon>Fungi</taxon>
        <taxon>Dikarya</taxon>
        <taxon>Ascomycota</taxon>
        <taxon>Pezizomycotina</taxon>
        <taxon>Dothideomycetes</taxon>
        <taxon>Dothideomycetes incertae sedis</taxon>
        <taxon>Botryosphaeriales</taxon>
        <taxon>Botryosphaeriaceae</taxon>
        <taxon>Diplodia</taxon>
    </lineage>
</organism>
<dbReference type="AlphaFoldDB" id="A0A1J9RUW9"/>
<dbReference type="GO" id="GO:0005737">
    <property type="term" value="C:cytoplasm"/>
    <property type="evidence" value="ECO:0007669"/>
    <property type="project" value="TreeGrafter"/>
</dbReference>
<dbReference type="InterPro" id="IPR036188">
    <property type="entry name" value="FAD/NAD-bd_sf"/>
</dbReference>
<dbReference type="Pfam" id="PF01266">
    <property type="entry name" value="DAO"/>
    <property type="match status" value="1"/>
</dbReference>